<dbReference type="EMBL" id="SLWW01000003">
    <property type="protein sequence ID" value="TCO73095.1"/>
    <property type="molecule type" value="Genomic_DNA"/>
</dbReference>
<dbReference type="PIRSF" id="PIRSF007028">
    <property type="entry name" value="UCP007028"/>
    <property type="match status" value="1"/>
</dbReference>
<comment type="caution">
    <text evidence="1">The sequence shown here is derived from an EMBL/GenBank/DDBJ whole genome shotgun (WGS) entry which is preliminary data.</text>
</comment>
<keyword evidence="2" id="KW-1185">Reference proteome</keyword>
<evidence type="ECO:0000313" key="2">
    <source>
        <dbReference type="Proteomes" id="UP000295142"/>
    </source>
</evidence>
<name>A0A4R2L222_9RHOB</name>
<dbReference type="OrthoDB" id="9792392at2"/>
<dbReference type="Proteomes" id="UP000295142">
    <property type="component" value="Unassembled WGS sequence"/>
</dbReference>
<organism evidence="1 2">
    <name type="scientific">Rhodovulum euryhalinum</name>
    <dbReference type="NCBI Taxonomy" id="35805"/>
    <lineage>
        <taxon>Bacteria</taxon>
        <taxon>Pseudomonadati</taxon>
        <taxon>Pseudomonadota</taxon>
        <taxon>Alphaproteobacteria</taxon>
        <taxon>Rhodobacterales</taxon>
        <taxon>Paracoccaceae</taxon>
        <taxon>Rhodovulum</taxon>
    </lineage>
</organism>
<dbReference type="RefSeq" id="WP_132542732.1">
    <property type="nucleotide sequence ID" value="NZ_SLWW01000003.1"/>
</dbReference>
<evidence type="ECO:0000313" key="1">
    <source>
        <dbReference type="EMBL" id="TCO73095.1"/>
    </source>
</evidence>
<dbReference type="InterPro" id="IPR009874">
    <property type="entry name" value="DUF1428"/>
</dbReference>
<sequence length="120" mass="13401">MAYVDGFVLAVPEANKSAYRAHAEKAWPLFQEFGALSMWECWGDDVPDGKLTSFAMAVKAEPGEAVVFSWMLWPDKAARDAGWKRMMEDPRMAEMQEMPFDGKRMIYGGFAPLVQAGAMA</sequence>
<dbReference type="AlphaFoldDB" id="A0A4R2L222"/>
<dbReference type="SUPFAM" id="SSF54909">
    <property type="entry name" value="Dimeric alpha+beta barrel"/>
    <property type="match status" value="1"/>
</dbReference>
<dbReference type="Gene3D" id="3.30.70.100">
    <property type="match status" value="1"/>
</dbReference>
<dbReference type="InterPro" id="IPR011008">
    <property type="entry name" value="Dimeric_a/b-barrel"/>
</dbReference>
<accession>A0A4R2L222</accession>
<proteinExistence type="predicted"/>
<dbReference type="Pfam" id="PF07237">
    <property type="entry name" value="DUF1428"/>
    <property type="match status" value="1"/>
</dbReference>
<gene>
    <name evidence="1" type="ORF">EV655_103325</name>
</gene>
<reference evidence="1 2" key="1">
    <citation type="submission" date="2019-03" db="EMBL/GenBank/DDBJ databases">
        <title>Genomic Encyclopedia of Type Strains, Phase IV (KMG-IV): sequencing the most valuable type-strain genomes for metagenomic binning, comparative biology and taxonomic classification.</title>
        <authorList>
            <person name="Goeker M."/>
        </authorList>
    </citation>
    <scope>NUCLEOTIDE SEQUENCE [LARGE SCALE GENOMIC DNA]</scope>
    <source>
        <strain evidence="1 2">DSM 4868</strain>
    </source>
</reference>
<protein>
    <submittedName>
        <fullName evidence="1">Uncharacterized protein YbaA (DUF1428 family)</fullName>
    </submittedName>
</protein>